<feature type="binding site" evidence="7">
    <location>
        <position position="170"/>
    </location>
    <ligand>
        <name>2-oxoglutarate</name>
        <dbReference type="ChEBI" id="CHEBI:16810"/>
    </ligand>
</feature>
<dbReference type="PANTHER" id="PTHR41536:SF1">
    <property type="entry name" value="PKHD-TYPE HYDROXYLASE YBIX"/>
    <property type="match status" value="1"/>
</dbReference>
<keyword evidence="4 7" id="KW-0223">Dioxygenase</keyword>
<dbReference type="RefSeq" id="WP_153583298.1">
    <property type="nucleotide sequence ID" value="NZ_WJBU01000001.1"/>
</dbReference>
<feature type="domain" description="Fe2OG dioxygenase" evidence="8">
    <location>
        <begin position="78"/>
        <end position="179"/>
    </location>
</feature>
<dbReference type="GO" id="GO:0016706">
    <property type="term" value="F:2-oxoglutarate-dependent dioxygenase activity"/>
    <property type="evidence" value="ECO:0007669"/>
    <property type="project" value="UniProtKB-UniRule"/>
</dbReference>
<dbReference type="PANTHER" id="PTHR41536">
    <property type="entry name" value="PKHD-TYPE HYDROXYLASE YBIX"/>
    <property type="match status" value="1"/>
</dbReference>
<keyword evidence="10" id="KW-1185">Reference proteome</keyword>
<dbReference type="NCBIfam" id="NF003974">
    <property type="entry name" value="PRK05467.1-3"/>
    <property type="match status" value="1"/>
</dbReference>
<evidence type="ECO:0000313" key="10">
    <source>
        <dbReference type="Proteomes" id="UP000487350"/>
    </source>
</evidence>
<feature type="binding site" evidence="7">
    <location>
        <position position="160"/>
    </location>
    <ligand>
        <name>Fe cation</name>
        <dbReference type="ChEBI" id="CHEBI:24875"/>
    </ligand>
</feature>
<dbReference type="EMBL" id="WJBU01000001">
    <property type="protein sequence ID" value="MRD45966.1"/>
    <property type="molecule type" value="Genomic_DNA"/>
</dbReference>
<evidence type="ECO:0000313" key="9">
    <source>
        <dbReference type="EMBL" id="MRD45966.1"/>
    </source>
</evidence>
<dbReference type="Gene3D" id="4.10.860.20">
    <property type="entry name" value="Rabenosyn, Rab binding domain"/>
    <property type="match status" value="1"/>
</dbReference>
<dbReference type="SUPFAM" id="SSF51197">
    <property type="entry name" value="Clavaminate synthase-like"/>
    <property type="match status" value="1"/>
</dbReference>
<dbReference type="GO" id="GO:0006879">
    <property type="term" value="P:intracellular iron ion homeostasis"/>
    <property type="evidence" value="ECO:0007669"/>
    <property type="project" value="TreeGrafter"/>
</dbReference>
<dbReference type="HAMAP" id="MF_00657">
    <property type="entry name" value="Hydroxyl_YbiX"/>
    <property type="match status" value="1"/>
</dbReference>
<dbReference type="NCBIfam" id="NF003975">
    <property type="entry name" value="PRK05467.1-4"/>
    <property type="match status" value="1"/>
</dbReference>
<reference evidence="9 10" key="1">
    <citation type="submission" date="2019-11" db="EMBL/GenBank/DDBJ databases">
        <title>Caenimonas koreensis gen. nov., sp. nov., isolated from activated sludge.</title>
        <authorList>
            <person name="Seung H.R."/>
        </authorList>
    </citation>
    <scope>NUCLEOTIDE SEQUENCE [LARGE SCALE GENOMIC DNA]</scope>
    <source>
        <strain evidence="9 10">EMB320</strain>
    </source>
</reference>
<evidence type="ECO:0000256" key="7">
    <source>
        <dbReference type="HAMAP-Rule" id="MF_00657"/>
    </source>
</evidence>
<dbReference type="InterPro" id="IPR006620">
    <property type="entry name" value="Pro_4_hyd_alph"/>
</dbReference>
<dbReference type="OrthoDB" id="9812472at2"/>
<proteinExistence type="inferred from homology"/>
<evidence type="ECO:0000256" key="1">
    <source>
        <dbReference type="ARBA" id="ARBA00001961"/>
    </source>
</evidence>
<feature type="binding site" evidence="7">
    <location>
        <position position="99"/>
    </location>
    <ligand>
        <name>Fe cation</name>
        <dbReference type="ChEBI" id="CHEBI:24875"/>
    </ligand>
</feature>
<dbReference type="Proteomes" id="UP000487350">
    <property type="component" value="Unassembled WGS sequence"/>
</dbReference>
<dbReference type="InterPro" id="IPR005123">
    <property type="entry name" value="Oxoglu/Fe-dep_dioxygenase_dom"/>
</dbReference>
<dbReference type="SMART" id="SM00702">
    <property type="entry name" value="P4Hc"/>
    <property type="match status" value="1"/>
</dbReference>
<dbReference type="Pfam" id="PF18331">
    <property type="entry name" value="PKHD_C"/>
    <property type="match status" value="1"/>
</dbReference>
<dbReference type="AlphaFoldDB" id="A0A844B3Z1"/>
<feature type="binding site" evidence="7">
    <location>
        <position position="97"/>
    </location>
    <ligand>
        <name>Fe cation</name>
        <dbReference type="ChEBI" id="CHEBI:24875"/>
    </ligand>
</feature>
<evidence type="ECO:0000256" key="5">
    <source>
        <dbReference type="ARBA" id="ARBA00023002"/>
    </source>
</evidence>
<dbReference type="InterPro" id="IPR041097">
    <property type="entry name" value="PKHD_C"/>
</dbReference>
<keyword evidence="6 7" id="KW-0408">Iron</keyword>
<evidence type="ECO:0000256" key="3">
    <source>
        <dbReference type="ARBA" id="ARBA00022896"/>
    </source>
</evidence>
<dbReference type="GO" id="GO:0006974">
    <property type="term" value="P:DNA damage response"/>
    <property type="evidence" value="ECO:0007669"/>
    <property type="project" value="TreeGrafter"/>
</dbReference>
<comment type="cofactor">
    <cofactor evidence="7">
        <name>Fe(2+)</name>
        <dbReference type="ChEBI" id="CHEBI:29033"/>
    </cofactor>
    <text evidence="7">Binds 1 Fe(2+) ion per subunit.</text>
</comment>
<organism evidence="9 10">
    <name type="scientific">Caenimonas koreensis DSM 17982</name>
    <dbReference type="NCBI Taxonomy" id="1121255"/>
    <lineage>
        <taxon>Bacteria</taxon>
        <taxon>Pseudomonadati</taxon>
        <taxon>Pseudomonadota</taxon>
        <taxon>Betaproteobacteria</taxon>
        <taxon>Burkholderiales</taxon>
        <taxon>Comamonadaceae</taxon>
        <taxon>Caenimonas</taxon>
    </lineage>
</organism>
<dbReference type="InterPro" id="IPR044862">
    <property type="entry name" value="Pro_4_hyd_alph_FE2OG_OXY"/>
</dbReference>
<comment type="cofactor">
    <cofactor evidence="1 7">
        <name>L-ascorbate</name>
        <dbReference type="ChEBI" id="CHEBI:38290"/>
    </cofactor>
</comment>
<evidence type="ECO:0000256" key="6">
    <source>
        <dbReference type="ARBA" id="ARBA00023004"/>
    </source>
</evidence>
<dbReference type="PROSITE" id="PS51471">
    <property type="entry name" value="FE2OG_OXY"/>
    <property type="match status" value="1"/>
</dbReference>
<keyword evidence="3 7" id="KW-0847">Vitamin C</keyword>
<comment type="caution">
    <text evidence="9">The sequence shown here is derived from an EMBL/GenBank/DDBJ whole genome shotgun (WGS) entry which is preliminary data.</text>
</comment>
<dbReference type="Pfam" id="PF13640">
    <property type="entry name" value="2OG-FeII_Oxy_3"/>
    <property type="match status" value="1"/>
</dbReference>
<gene>
    <name evidence="9" type="ORF">GHT07_01640</name>
</gene>
<evidence type="ECO:0000256" key="4">
    <source>
        <dbReference type="ARBA" id="ARBA00022964"/>
    </source>
</evidence>
<dbReference type="Gene3D" id="2.60.120.620">
    <property type="entry name" value="q2cbj1_9rhob like domain"/>
    <property type="match status" value="1"/>
</dbReference>
<protein>
    <submittedName>
        <fullName evidence="9">Fe2+-dependent dioxygenase</fullName>
    </submittedName>
</protein>
<dbReference type="InterPro" id="IPR023550">
    <property type="entry name" value="PKHD_hydroxylase"/>
</dbReference>
<dbReference type="GO" id="GO:0031418">
    <property type="term" value="F:L-ascorbic acid binding"/>
    <property type="evidence" value="ECO:0007669"/>
    <property type="project" value="UniProtKB-KW"/>
</dbReference>
<accession>A0A844B3Z1</accession>
<evidence type="ECO:0000256" key="2">
    <source>
        <dbReference type="ARBA" id="ARBA00022723"/>
    </source>
</evidence>
<evidence type="ECO:0000259" key="8">
    <source>
        <dbReference type="PROSITE" id="PS51471"/>
    </source>
</evidence>
<sequence>MLLHIQGVLTSAEVAQARDILATAPWGDGRITAGSQSAVAKNNEQLPEACEQTQQVQQLLLRGLERHETFFSAALPKQVSPPLFNRYGGSANSFGNHVDSAVRYLRNGAGRVRTDISCTVFLSEPHEYDGGELVIEDTFGSHRVKLPAGDMVLYPGTSVHRVEPVTRGARIASYFWIQSMVRTDEQRRLLHDMDNHLRRLRSSAGEADPSVIGLTSTYHNLLRMWIDI</sequence>
<dbReference type="GO" id="GO:0005506">
    <property type="term" value="F:iron ion binding"/>
    <property type="evidence" value="ECO:0007669"/>
    <property type="project" value="UniProtKB-UniRule"/>
</dbReference>
<keyword evidence="5 7" id="KW-0560">Oxidoreductase</keyword>
<keyword evidence="2 7" id="KW-0479">Metal-binding</keyword>
<name>A0A844B3Z1_9BURK</name>